<organism evidence="1 2">
    <name type="scientific">Hohenbuehelia grisea</name>
    <dbReference type="NCBI Taxonomy" id="104357"/>
    <lineage>
        <taxon>Eukaryota</taxon>
        <taxon>Fungi</taxon>
        <taxon>Dikarya</taxon>
        <taxon>Basidiomycota</taxon>
        <taxon>Agaricomycotina</taxon>
        <taxon>Agaricomycetes</taxon>
        <taxon>Agaricomycetidae</taxon>
        <taxon>Agaricales</taxon>
        <taxon>Pleurotineae</taxon>
        <taxon>Pleurotaceae</taxon>
        <taxon>Hohenbuehelia</taxon>
    </lineage>
</organism>
<protein>
    <submittedName>
        <fullName evidence="1">Uncharacterized protein</fullName>
    </submittedName>
</protein>
<evidence type="ECO:0000313" key="2">
    <source>
        <dbReference type="Proteomes" id="UP001556367"/>
    </source>
</evidence>
<comment type="caution">
    <text evidence="1">The sequence shown here is derived from an EMBL/GenBank/DDBJ whole genome shotgun (WGS) entry which is preliminary data.</text>
</comment>
<reference evidence="2" key="1">
    <citation type="submission" date="2024-06" db="EMBL/GenBank/DDBJ databases">
        <title>Multi-omics analyses provide insights into the biosynthesis of the anticancer antibiotic pleurotin in Hohenbuehelia grisea.</title>
        <authorList>
            <person name="Weaver J.A."/>
            <person name="Alberti F."/>
        </authorList>
    </citation>
    <scope>NUCLEOTIDE SEQUENCE [LARGE SCALE GENOMIC DNA]</scope>
    <source>
        <strain evidence="2">T-177</strain>
    </source>
</reference>
<name>A0ABR3JJV7_9AGAR</name>
<accession>A0ABR3JJV7</accession>
<evidence type="ECO:0000313" key="1">
    <source>
        <dbReference type="EMBL" id="KAL0955770.1"/>
    </source>
</evidence>
<dbReference type="Proteomes" id="UP001556367">
    <property type="component" value="Unassembled WGS sequence"/>
</dbReference>
<sequence>MPRDKLQNANSTRNRKYESGVRMRQRTLLLCLLLAGSIGSLLFSYRHATRWTPSFSITDKLRNASINAVFPLALNTSSTSSILLVSAYFPVSKSKHSLGEYRAWLASFLAQIESPIYFFTPPEYADIVREARPAHLPLMLNTSFSTPWDIPPMHGLHEAYVDMYRRDREAFRHSPELYAIWNSKPYLLEEGLRNAVAVMAPSNSGTPPAFENAFWVDAGSFRVEHRYAQWPSSARVREVFAEGSRISGTPVDDLIFFPVYRQPNNEWKGWTEDQGPIDIDFSEGSFFGGSPRAVAWWKQEFYAQHDKYKAAGFFVGKDQTLINALMFLHPKRFITVWIDQPKPTSGHSVPSTRRHCGPEWYYYVYVLSTPQEQEAMRVLWEIAANSPWAWPSQWFRWLKAKWMWIDKRGPMSGHGDDYICPVNDVLSVDRLLKTQFGSGWPVTHSRD</sequence>
<proteinExistence type="predicted"/>
<gene>
    <name evidence="1" type="ORF">HGRIS_001985</name>
</gene>
<keyword evidence="2" id="KW-1185">Reference proteome</keyword>
<dbReference type="EMBL" id="JASNQZ010000006">
    <property type="protein sequence ID" value="KAL0955770.1"/>
    <property type="molecule type" value="Genomic_DNA"/>
</dbReference>